<evidence type="ECO:0000256" key="1">
    <source>
        <dbReference type="SAM" id="Phobius"/>
    </source>
</evidence>
<name>A0A1N7K1T6_9GAMM</name>
<dbReference type="STRING" id="619304.SAMN05421760_102140"/>
<dbReference type="EMBL" id="FTOE01000002">
    <property type="protein sequence ID" value="SIS55496.1"/>
    <property type="molecule type" value="Genomic_DNA"/>
</dbReference>
<keyword evidence="1" id="KW-0812">Transmembrane</keyword>
<sequence>MKYLAARNIVAVSGLRGSIAAVTVGVIIVYY</sequence>
<keyword evidence="1" id="KW-1133">Transmembrane helix</keyword>
<evidence type="ECO:0000313" key="3">
    <source>
        <dbReference type="Proteomes" id="UP000185999"/>
    </source>
</evidence>
<organism evidence="2 3">
    <name type="scientific">Neptunomonas antarctica</name>
    <dbReference type="NCBI Taxonomy" id="619304"/>
    <lineage>
        <taxon>Bacteria</taxon>
        <taxon>Pseudomonadati</taxon>
        <taxon>Pseudomonadota</taxon>
        <taxon>Gammaproteobacteria</taxon>
        <taxon>Oceanospirillales</taxon>
        <taxon>Oceanospirillaceae</taxon>
        <taxon>Neptunomonas</taxon>
    </lineage>
</organism>
<proteinExistence type="predicted"/>
<dbReference type="Proteomes" id="UP000185999">
    <property type="component" value="Unassembled WGS sequence"/>
</dbReference>
<gene>
    <name evidence="2" type="ORF">SAMN05421760_102140</name>
</gene>
<feature type="transmembrane region" description="Helical" evidence="1">
    <location>
        <begin position="9"/>
        <end position="30"/>
    </location>
</feature>
<evidence type="ECO:0000313" key="2">
    <source>
        <dbReference type="EMBL" id="SIS55496.1"/>
    </source>
</evidence>
<protein>
    <submittedName>
        <fullName evidence="2">Uncharacterized protein</fullName>
    </submittedName>
</protein>
<accession>A0A1N7K1T6</accession>
<dbReference type="AlphaFoldDB" id="A0A1N7K1T6"/>
<keyword evidence="1" id="KW-0472">Membrane</keyword>
<keyword evidence="3" id="KW-1185">Reference proteome</keyword>
<reference evidence="3" key="1">
    <citation type="submission" date="2017-01" db="EMBL/GenBank/DDBJ databases">
        <authorList>
            <person name="Varghese N."/>
            <person name="Submissions S."/>
        </authorList>
    </citation>
    <scope>NUCLEOTIDE SEQUENCE [LARGE SCALE GENOMIC DNA]</scope>
    <source>
        <strain evidence="3">DSM 22306</strain>
    </source>
</reference>